<dbReference type="InterPro" id="IPR029058">
    <property type="entry name" value="AB_hydrolase_fold"/>
</dbReference>
<evidence type="ECO:0000313" key="3">
    <source>
        <dbReference type="Proteomes" id="UP001596111"/>
    </source>
</evidence>
<gene>
    <name evidence="2" type="ORF">ACFPPB_03705</name>
</gene>
<dbReference type="InterPro" id="IPR000801">
    <property type="entry name" value="Esterase-like"/>
</dbReference>
<protein>
    <submittedName>
        <fullName evidence="2">Alpha/beta hydrolase</fullName>
    </submittedName>
</protein>
<sequence>MVRHRPAACVLLGMLLGGGICPPAAASKASHAQIFESTVVRLQLDAPAFAPEKIKVDIYLPPGYDQTSRRYPVLYANDGQDMAAVGLRPTLARLYRVHAIEPVIVVAIDMLADRAAAYGLSDRAASRSLVGGSPIGPIGTRAQDYSAWVAGALVPYVDAHYRTRKVARERTMLGWSLGALNAFNLGWQYPDVFGRVGAFSPSFWLAADRTSATAVQHTRLAQAMVDRGGKRAGLKMWFAVGTAEEAKDRDGDDINDTVDDAQDVIEGYRGADGFQVRGLKQLGYSVDMDYAKHPSRRADASLFLLQGGVHNQASWKQMLPPFLRWAYGSRPVD</sequence>
<feature type="chain" id="PRO_5045967613" evidence="1">
    <location>
        <begin position="26"/>
        <end position="333"/>
    </location>
</feature>
<dbReference type="SUPFAM" id="SSF53474">
    <property type="entry name" value="alpha/beta-Hydrolases"/>
    <property type="match status" value="1"/>
</dbReference>
<name>A0ABW0ST68_9GAMM</name>
<dbReference type="PANTHER" id="PTHR48098:SF6">
    <property type="entry name" value="FERRI-BACILLIBACTIN ESTERASE BESA"/>
    <property type="match status" value="1"/>
</dbReference>
<dbReference type="Pfam" id="PF00756">
    <property type="entry name" value="Esterase"/>
    <property type="match status" value="1"/>
</dbReference>
<proteinExistence type="predicted"/>
<evidence type="ECO:0000256" key="1">
    <source>
        <dbReference type="SAM" id="SignalP"/>
    </source>
</evidence>
<dbReference type="GO" id="GO:0016787">
    <property type="term" value="F:hydrolase activity"/>
    <property type="evidence" value="ECO:0007669"/>
    <property type="project" value="UniProtKB-KW"/>
</dbReference>
<comment type="caution">
    <text evidence="2">The sequence shown here is derived from an EMBL/GenBank/DDBJ whole genome shotgun (WGS) entry which is preliminary data.</text>
</comment>
<dbReference type="EMBL" id="JBHSNG010000003">
    <property type="protein sequence ID" value="MFC5580217.1"/>
    <property type="molecule type" value="Genomic_DNA"/>
</dbReference>
<reference evidence="3" key="1">
    <citation type="journal article" date="2019" name="Int. J. Syst. Evol. Microbiol.">
        <title>The Global Catalogue of Microorganisms (GCM) 10K type strain sequencing project: providing services to taxonomists for standard genome sequencing and annotation.</title>
        <authorList>
            <consortium name="The Broad Institute Genomics Platform"/>
            <consortium name="The Broad Institute Genome Sequencing Center for Infectious Disease"/>
            <person name="Wu L."/>
            <person name="Ma J."/>
        </authorList>
    </citation>
    <scope>NUCLEOTIDE SEQUENCE [LARGE SCALE GENOMIC DNA]</scope>
    <source>
        <strain evidence="3">CGMCC 1.13587</strain>
    </source>
</reference>
<keyword evidence="3" id="KW-1185">Reference proteome</keyword>
<keyword evidence="1" id="KW-0732">Signal</keyword>
<keyword evidence="2" id="KW-0378">Hydrolase</keyword>
<dbReference type="PANTHER" id="PTHR48098">
    <property type="entry name" value="ENTEROCHELIN ESTERASE-RELATED"/>
    <property type="match status" value="1"/>
</dbReference>
<dbReference type="Gene3D" id="3.40.50.1820">
    <property type="entry name" value="alpha/beta hydrolase"/>
    <property type="match status" value="1"/>
</dbReference>
<accession>A0ABW0ST68</accession>
<dbReference type="InterPro" id="IPR050583">
    <property type="entry name" value="Mycobacterial_A85_antigen"/>
</dbReference>
<organism evidence="2 3">
    <name type="scientific">Rhodanobacter terrae</name>
    <dbReference type="NCBI Taxonomy" id="418647"/>
    <lineage>
        <taxon>Bacteria</taxon>
        <taxon>Pseudomonadati</taxon>
        <taxon>Pseudomonadota</taxon>
        <taxon>Gammaproteobacteria</taxon>
        <taxon>Lysobacterales</taxon>
        <taxon>Rhodanobacteraceae</taxon>
        <taxon>Rhodanobacter</taxon>
    </lineage>
</organism>
<dbReference type="RefSeq" id="WP_377324537.1">
    <property type="nucleotide sequence ID" value="NZ_JBHSNG010000003.1"/>
</dbReference>
<dbReference type="Proteomes" id="UP001596111">
    <property type="component" value="Unassembled WGS sequence"/>
</dbReference>
<feature type="signal peptide" evidence="1">
    <location>
        <begin position="1"/>
        <end position="25"/>
    </location>
</feature>
<evidence type="ECO:0000313" key="2">
    <source>
        <dbReference type="EMBL" id="MFC5580217.1"/>
    </source>
</evidence>